<comment type="caution">
    <text evidence="5">The sequence shown here is derived from an EMBL/GenBank/DDBJ whole genome shotgun (WGS) entry which is preliminary data.</text>
</comment>
<evidence type="ECO:0000256" key="1">
    <source>
        <dbReference type="ARBA" id="ARBA00008080"/>
    </source>
</evidence>
<dbReference type="PANTHER" id="PTHR10871">
    <property type="entry name" value="30S RIBOSOMAL PROTEIN S13/40S RIBOSOMAL PROTEIN S18"/>
    <property type="match status" value="1"/>
</dbReference>
<dbReference type="GO" id="GO:0005829">
    <property type="term" value="C:cytosol"/>
    <property type="evidence" value="ECO:0007669"/>
    <property type="project" value="TreeGrafter"/>
</dbReference>
<dbReference type="PDB" id="8P60">
    <property type="method" value="EM"/>
    <property type="resolution" value="14.30 A"/>
    <property type="chains" value="RS0/SS0=1-160"/>
</dbReference>
<dbReference type="AlphaFoldDB" id="S7XJA1"/>
<evidence type="ECO:0000256" key="4">
    <source>
        <dbReference type="RuleBase" id="RU003830"/>
    </source>
</evidence>
<protein>
    <submittedName>
        <fullName evidence="5">40S ribosomal protein S18</fullName>
    </submittedName>
</protein>
<evidence type="ECO:0007829" key="8">
    <source>
        <dbReference type="PDB" id="8P5D"/>
    </source>
</evidence>
<dbReference type="OMA" id="SYKGVRH"/>
<keyword evidence="3 4" id="KW-0687">Ribonucleoprotein</keyword>
<dbReference type="InterPro" id="IPR027437">
    <property type="entry name" value="Rbsml_uS13_C"/>
</dbReference>
<evidence type="ECO:0000256" key="2">
    <source>
        <dbReference type="ARBA" id="ARBA00022980"/>
    </source>
</evidence>
<dbReference type="GO" id="GO:0003723">
    <property type="term" value="F:RNA binding"/>
    <property type="evidence" value="ECO:0007669"/>
    <property type="project" value="InterPro"/>
</dbReference>
<organism evidence="5 6">
    <name type="scientific">Spraguea lophii (strain 42_110)</name>
    <name type="common">Microsporidian parasite</name>
    <dbReference type="NCBI Taxonomy" id="1358809"/>
    <lineage>
        <taxon>Eukaryota</taxon>
        <taxon>Fungi</taxon>
        <taxon>Fungi incertae sedis</taxon>
        <taxon>Microsporidia</taxon>
        <taxon>Spragueidae</taxon>
        <taxon>Spraguea</taxon>
    </lineage>
</organism>
<reference evidence="7 8" key="2">
    <citation type="journal article" date="2023" name="Nat. Microbiol.">
        <title>CryoEM reveals that ribosomes in microsporidian spores are locked in a dimeric hibernating state.</title>
        <authorList>
            <person name="McLaren M."/>
            <person name="Conners R."/>
            <person name="Isupov M.N."/>
            <person name="Gil-Diez P."/>
            <person name="Gambelli L."/>
            <person name="Gold V.A.M."/>
            <person name="Walter A."/>
            <person name="Connell S.R."/>
            <person name="Williams B."/>
            <person name="Daum B."/>
        </authorList>
    </citation>
    <scope>STRUCTURE BY ELECTRON MICROSCOPY (2.79 ANGSTROMS)</scope>
</reference>
<dbReference type="Proteomes" id="UP000014978">
    <property type="component" value="Unassembled WGS sequence"/>
</dbReference>
<dbReference type="InParanoid" id="S7XJA1"/>
<gene>
    <name evidence="5" type="ORF">SLOPH_33</name>
</gene>
<evidence type="ECO:0000313" key="5">
    <source>
        <dbReference type="EMBL" id="EPR79099.1"/>
    </source>
</evidence>
<dbReference type="EMDB" id="EMD-17448"/>
<dbReference type="PDB" id="7QCA">
    <property type="method" value="EM"/>
    <property type="resolution" value="2.79 A"/>
    <property type="chains" value="SS0=1-160"/>
</dbReference>
<keyword evidence="6" id="KW-1185">Reference proteome</keyword>
<dbReference type="PANTHER" id="PTHR10871:SF3">
    <property type="entry name" value="SMALL RIBOSOMAL SUBUNIT PROTEIN US13"/>
    <property type="match status" value="1"/>
</dbReference>
<dbReference type="GO" id="GO:0003735">
    <property type="term" value="F:structural constituent of ribosome"/>
    <property type="evidence" value="ECO:0007669"/>
    <property type="project" value="InterPro"/>
</dbReference>
<sequence>MQAKESKLVFNNNPLPIQAMIRMFNTNIDGKKQIIKALTTIRGIGDRLSLAILRRAKIPTDKRAGELTEDELNEINEVILNPQKYDIPEWMLNHQNDPIDGTTKHLIGNQIEGTIRLWNERGKKIGLVRAFRTSLGLKVRGQRTKSNGRGGRTMGVSRKK</sequence>
<dbReference type="SUPFAM" id="SSF46946">
    <property type="entry name" value="S13-like H2TH domain"/>
    <property type="match status" value="1"/>
</dbReference>
<dbReference type="EMDB" id="EMD-17457"/>
<name>S7XJA1_SPRLO</name>
<dbReference type="OrthoDB" id="1702480at2759"/>
<dbReference type="EMBL" id="ATCN01000403">
    <property type="protein sequence ID" value="EPR79099.1"/>
    <property type="molecule type" value="Genomic_DNA"/>
</dbReference>
<dbReference type="VEuPathDB" id="MicrosporidiaDB:SLOPH_33"/>
<proteinExistence type="evidence at protein level"/>
<keyword evidence="7 8" id="KW-0002">3D-structure</keyword>
<dbReference type="InterPro" id="IPR001892">
    <property type="entry name" value="Ribosomal_uS13"/>
</dbReference>
<dbReference type="PIRSF" id="PIRSF002134">
    <property type="entry name" value="Ribosomal_S13"/>
    <property type="match status" value="1"/>
</dbReference>
<dbReference type="Pfam" id="PF00416">
    <property type="entry name" value="Ribosomal_S13"/>
    <property type="match status" value="1"/>
</dbReference>
<dbReference type="GO" id="GO:0006412">
    <property type="term" value="P:translation"/>
    <property type="evidence" value="ECO:0007669"/>
    <property type="project" value="InterPro"/>
</dbReference>
<dbReference type="HOGENOM" id="CLU_103849_0_1_1"/>
<dbReference type="InterPro" id="IPR010979">
    <property type="entry name" value="Ribosomal_uS13-like_H2TH"/>
</dbReference>
<dbReference type="HAMAP" id="MF_01315">
    <property type="entry name" value="Ribosomal_uS13"/>
    <property type="match status" value="1"/>
</dbReference>
<dbReference type="PDB" id="8P5D">
    <property type="method" value="EM"/>
    <property type="resolution" value="10.80 A"/>
    <property type="chains" value="SS0=1-160"/>
</dbReference>
<dbReference type="FunCoup" id="S7XJA1">
    <property type="interactions" value="211"/>
</dbReference>
<keyword evidence="2 4" id="KW-0689">Ribosomal protein</keyword>
<evidence type="ECO:0007829" key="7">
    <source>
        <dbReference type="PDB" id="7QCA"/>
    </source>
</evidence>
<reference evidence="6" key="1">
    <citation type="journal article" date="2013" name="PLoS Genet.">
        <title>The genome of Spraguea lophii and the basis of host-microsporidian interactions.</title>
        <authorList>
            <person name="Campbell S.E."/>
            <person name="Williams T.A."/>
            <person name="Yousuf A."/>
            <person name="Soanes D.M."/>
            <person name="Paszkiewicz K.H."/>
            <person name="Williams B.A.P."/>
        </authorList>
    </citation>
    <scope>NUCLEOTIDE SEQUENCE [LARGE SCALE GENOMIC DNA]</scope>
    <source>
        <strain evidence="6">42_110</strain>
    </source>
</reference>
<dbReference type="FunFam" id="1.10.8.50:FF:000001">
    <property type="entry name" value="30S ribosomal protein S13"/>
    <property type="match status" value="1"/>
</dbReference>
<dbReference type="PROSITE" id="PS50159">
    <property type="entry name" value="RIBOSOMAL_S13_2"/>
    <property type="match status" value="1"/>
</dbReference>
<evidence type="ECO:0000256" key="3">
    <source>
        <dbReference type="ARBA" id="ARBA00023274"/>
    </source>
</evidence>
<dbReference type="STRING" id="1358809.S7XJA1"/>
<evidence type="ECO:0000313" key="6">
    <source>
        <dbReference type="Proteomes" id="UP000014978"/>
    </source>
</evidence>
<dbReference type="Gene3D" id="1.10.8.50">
    <property type="match status" value="1"/>
</dbReference>
<dbReference type="Gene3D" id="4.10.910.10">
    <property type="entry name" value="30s ribosomal protein s13, domain 2"/>
    <property type="match status" value="1"/>
</dbReference>
<dbReference type="GO" id="GO:0015935">
    <property type="term" value="C:small ribosomal subunit"/>
    <property type="evidence" value="ECO:0007669"/>
    <property type="project" value="TreeGrafter"/>
</dbReference>
<accession>S7XJA1</accession>
<comment type="similarity">
    <text evidence="1 4">Belongs to the universal ribosomal protein uS13 family.</text>
</comment>
<dbReference type="EMDB" id="EMD-13892"/>